<dbReference type="Pfam" id="PF07690">
    <property type="entry name" value="MFS_1"/>
    <property type="match status" value="1"/>
</dbReference>
<protein>
    <submittedName>
        <fullName evidence="7">MFS transporter</fullName>
    </submittedName>
</protein>
<organism evidence="7 8">
    <name type="scientific">Streptacidiphilus cavernicola</name>
    <dbReference type="NCBI Taxonomy" id="3342716"/>
    <lineage>
        <taxon>Bacteria</taxon>
        <taxon>Bacillati</taxon>
        <taxon>Actinomycetota</taxon>
        <taxon>Actinomycetes</taxon>
        <taxon>Kitasatosporales</taxon>
        <taxon>Streptomycetaceae</taxon>
        <taxon>Streptacidiphilus</taxon>
    </lineage>
</organism>
<feature type="compositionally biased region" description="Polar residues" evidence="5">
    <location>
        <begin position="416"/>
        <end position="428"/>
    </location>
</feature>
<dbReference type="CDD" id="cd17393">
    <property type="entry name" value="MFS_MosC_like"/>
    <property type="match status" value="1"/>
</dbReference>
<gene>
    <name evidence="7" type="ORF">ACEZDE_20480</name>
</gene>
<dbReference type="InterPro" id="IPR011701">
    <property type="entry name" value="MFS"/>
</dbReference>
<evidence type="ECO:0000256" key="5">
    <source>
        <dbReference type="SAM" id="MobiDB-lite"/>
    </source>
</evidence>
<feature type="transmembrane region" description="Helical" evidence="6">
    <location>
        <begin position="369"/>
        <end position="387"/>
    </location>
</feature>
<comment type="subcellular location">
    <subcellularLocation>
        <location evidence="1">Membrane</location>
        <topology evidence="1">Multi-pass membrane protein</topology>
    </subcellularLocation>
</comment>
<feature type="transmembrane region" description="Helical" evidence="6">
    <location>
        <begin position="77"/>
        <end position="95"/>
    </location>
</feature>
<dbReference type="EMBL" id="JBHFAB010000015">
    <property type="protein sequence ID" value="MFC1418988.1"/>
    <property type="molecule type" value="Genomic_DNA"/>
</dbReference>
<accession>A0ABV6VZ63</accession>
<evidence type="ECO:0000256" key="6">
    <source>
        <dbReference type="SAM" id="Phobius"/>
    </source>
</evidence>
<feature type="transmembrane region" description="Helical" evidence="6">
    <location>
        <begin position="42"/>
        <end position="65"/>
    </location>
</feature>
<evidence type="ECO:0000256" key="3">
    <source>
        <dbReference type="ARBA" id="ARBA00022989"/>
    </source>
</evidence>
<dbReference type="PANTHER" id="PTHR23514">
    <property type="entry name" value="BYPASS OF STOP CODON PROTEIN 6"/>
    <property type="match status" value="1"/>
</dbReference>
<sequence length="428" mass="43527">MFAVQDEFRRSRLAVVALFCTLGFQYATWASRIPAIKAHLGLSAAQVGLLLMATGVGAAGSFPLVAMLMRRLGSRRLSLLSGLCLALLLLAMAELPNYPTALAVMCADGVLVGALNVAMNAQGAALEVRFKRNTMATLHATFSGGSLVAALLASGMNLLTSSVLVHFAVATGLLLAAVGFARPGLLTQDKPAEADAEADTGAAAEAAAPKPRSRFTLPARITLWMGVAMAFGTVTEGAMNDWSSLYLKDVAKASAELAPMGIAVVSVTMVLARLLTDGWRARWGDGRIVRTGSVLAGVGLALALLSGGVVPALIGFACVGLGVAAVTPCVYVAAAAQGSDALALVAAMGTVGLLGGPPVIGFIANADGLAWGMAAVAGCALVVALCATRIRWAPAPEPAQERSEGQGEGRSEGQSADTRSTQVEAEAV</sequence>
<proteinExistence type="predicted"/>
<feature type="region of interest" description="Disordered" evidence="5">
    <location>
        <begin position="395"/>
        <end position="428"/>
    </location>
</feature>
<evidence type="ECO:0000256" key="4">
    <source>
        <dbReference type="ARBA" id="ARBA00023136"/>
    </source>
</evidence>
<feature type="transmembrane region" description="Helical" evidence="6">
    <location>
        <begin position="221"/>
        <end position="238"/>
    </location>
</feature>
<feature type="transmembrane region" description="Helical" evidence="6">
    <location>
        <begin position="101"/>
        <end position="121"/>
    </location>
</feature>
<keyword evidence="2 6" id="KW-0812">Transmembrane</keyword>
<dbReference type="Gene3D" id="1.20.1250.20">
    <property type="entry name" value="MFS general substrate transporter like domains"/>
    <property type="match status" value="1"/>
</dbReference>
<evidence type="ECO:0000256" key="1">
    <source>
        <dbReference type="ARBA" id="ARBA00004141"/>
    </source>
</evidence>
<feature type="compositionally biased region" description="Basic and acidic residues" evidence="5">
    <location>
        <begin position="399"/>
        <end position="411"/>
    </location>
</feature>
<feature type="transmembrane region" description="Helical" evidence="6">
    <location>
        <begin position="133"/>
        <end position="153"/>
    </location>
</feature>
<dbReference type="RefSeq" id="WP_380537840.1">
    <property type="nucleotide sequence ID" value="NZ_JBHFAB010000015.1"/>
</dbReference>
<name>A0ABV6VZ63_9ACTN</name>
<feature type="transmembrane region" description="Helical" evidence="6">
    <location>
        <begin position="312"/>
        <end position="334"/>
    </location>
</feature>
<reference evidence="7 8" key="1">
    <citation type="submission" date="2024-09" db="EMBL/GenBank/DDBJ databases">
        <authorList>
            <person name="Lee S.D."/>
        </authorList>
    </citation>
    <scope>NUCLEOTIDE SEQUENCE [LARGE SCALE GENOMIC DNA]</scope>
    <source>
        <strain evidence="7 8">N8-3</strain>
    </source>
</reference>
<keyword evidence="8" id="KW-1185">Reference proteome</keyword>
<evidence type="ECO:0000256" key="2">
    <source>
        <dbReference type="ARBA" id="ARBA00022692"/>
    </source>
</evidence>
<feature type="transmembrane region" description="Helical" evidence="6">
    <location>
        <begin position="258"/>
        <end position="276"/>
    </location>
</feature>
<keyword evidence="4 6" id="KW-0472">Membrane</keyword>
<feature type="transmembrane region" description="Helical" evidence="6">
    <location>
        <begin position="159"/>
        <end position="181"/>
    </location>
</feature>
<dbReference type="PANTHER" id="PTHR23514:SF13">
    <property type="entry name" value="INNER MEMBRANE PROTEIN YBJJ"/>
    <property type="match status" value="1"/>
</dbReference>
<evidence type="ECO:0000313" key="8">
    <source>
        <dbReference type="Proteomes" id="UP001592531"/>
    </source>
</evidence>
<dbReference type="InterPro" id="IPR036259">
    <property type="entry name" value="MFS_trans_sf"/>
</dbReference>
<dbReference type="SUPFAM" id="SSF103473">
    <property type="entry name" value="MFS general substrate transporter"/>
    <property type="match status" value="1"/>
</dbReference>
<dbReference type="InterPro" id="IPR051788">
    <property type="entry name" value="MFS_Transporter"/>
</dbReference>
<dbReference type="Proteomes" id="UP001592531">
    <property type="component" value="Unassembled WGS sequence"/>
</dbReference>
<feature type="transmembrane region" description="Helical" evidence="6">
    <location>
        <begin position="288"/>
        <end position="306"/>
    </location>
</feature>
<feature type="transmembrane region" description="Helical" evidence="6">
    <location>
        <begin position="341"/>
        <end position="363"/>
    </location>
</feature>
<evidence type="ECO:0000313" key="7">
    <source>
        <dbReference type="EMBL" id="MFC1418988.1"/>
    </source>
</evidence>
<comment type="caution">
    <text evidence="7">The sequence shown here is derived from an EMBL/GenBank/DDBJ whole genome shotgun (WGS) entry which is preliminary data.</text>
</comment>
<keyword evidence="3 6" id="KW-1133">Transmembrane helix</keyword>